<comment type="subcellular location">
    <subcellularLocation>
        <location evidence="1 8">Cell membrane</location>
        <topology evidence="1 8">Multi-pass membrane protein</topology>
    </subcellularLocation>
</comment>
<evidence type="ECO:0000256" key="8">
    <source>
        <dbReference type="RuleBase" id="RU003942"/>
    </source>
</evidence>
<dbReference type="PANTHER" id="PTHR30561">
    <property type="entry name" value="SMR FAMILY PROTON-DEPENDENT DRUG EFFLUX TRANSPORTER SUGE"/>
    <property type="match status" value="1"/>
</dbReference>
<proteinExistence type="inferred from homology"/>
<dbReference type="Gene3D" id="1.10.3730.20">
    <property type="match status" value="1"/>
</dbReference>
<name>A0ABS8VUX7_9PROT</name>
<dbReference type="PANTHER" id="PTHR30561:SF1">
    <property type="entry name" value="MULTIDRUG TRANSPORTER EMRE"/>
    <property type="match status" value="1"/>
</dbReference>
<comment type="caution">
    <text evidence="10">The sequence shown here is derived from an EMBL/GenBank/DDBJ whole genome shotgun (WGS) entry which is preliminary data.</text>
</comment>
<organism evidence="10 11">
    <name type="scientific">Acetobacter sicerae</name>
    <dbReference type="NCBI Taxonomy" id="85325"/>
    <lineage>
        <taxon>Bacteria</taxon>
        <taxon>Pseudomonadati</taxon>
        <taxon>Pseudomonadota</taxon>
        <taxon>Alphaproteobacteria</taxon>
        <taxon>Acetobacterales</taxon>
        <taxon>Acetobacteraceae</taxon>
        <taxon>Acetobacter</taxon>
    </lineage>
</organism>
<sequence>MLGYLCIVITVISEVTATVAMREADNFTKVIPTSLMVAGYISSFLFLSLALRLLPMGIVYAGSAGLGTICASLVGWIRFHEPISSPYFVGIFFIISGLFIIGYTRTIQG</sequence>
<feature type="transmembrane region" description="Helical" evidence="9">
    <location>
        <begin position="58"/>
        <end position="79"/>
    </location>
</feature>
<dbReference type="RefSeq" id="WP_232878574.1">
    <property type="nucleotide sequence ID" value="NZ_JAJSOJ010000046.1"/>
</dbReference>
<feature type="transmembrane region" description="Helical" evidence="9">
    <location>
        <begin position="33"/>
        <end position="51"/>
    </location>
</feature>
<dbReference type="InterPro" id="IPR045324">
    <property type="entry name" value="Small_multidrug_res"/>
</dbReference>
<evidence type="ECO:0000256" key="3">
    <source>
        <dbReference type="ARBA" id="ARBA00022475"/>
    </source>
</evidence>
<evidence type="ECO:0000256" key="5">
    <source>
        <dbReference type="ARBA" id="ARBA00022989"/>
    </source>
</evidence>
<dbReference type="InterPro" id="IPR000390">
    <property type="entry name" value="Small_drug/metabolite_transptr"/>
</dbReference>
<evidence type="ECO:0000256" key="1">
    <source>
        <dbReference type="ARBA" id="ARBA00004651"/>
    </source>
</evidence>
<feature type="transmembrane region" description="Helical" evidence="9">
    <location>
        <begin position="85"/>
        <end position="104"/>
    </location>
</feature>
<dbReference type="EMBL" id="JAJSOJ010000046">
    <property type="protein sequence ID" value="MCE0744797.1"/>
    <property type="molecule type" value="Genomic_DNA"/>
</dbReference>
<evidence type="ECO:0000313" key="11">
    <source>
        <dbReference type="Proteomes" id="UP001521074"/>
    </source>
</evidence>
<keyword evidence="6 9" id="KW-0472">Membrane</keyword>
<dbReference type="SUPFAM" id="SSF103481">
    <property type="entry name" value="Multidrug resistance efflux transporter EmrE"/>
    <property type="match status" value="1"/>
</dbReference>
<reference evidence="10 11" key="1">
    <citation type="submission" date="2021-12" db="EMBL/GenBank/DDBJ databases">
        <title>Genome sequence of Acetobacter sicerae DmPark20a_162.</title>
        <authorList>
            <person name="Chaston J.M."/>
        </authorList>
    </citation>
    <scope>NUCLEOTIDE SEQUENCE [LARGE SCALE GENOMIC DNA]</scope>
    <source>
        <strain evidence="10 11">DmPark20a_162</strain>
    </source>
</reference>
<evidence type="ECO:0000256" key="6">
    <source>
        <dbReference type="ARBA" id="ARBA00023136"/>
    </source>
</evidence>
<keyword evidence="2" id="KW-0813">Transport</keyword>
<evidence type="ECO:0000256" key="2">
    <source>
        <dbReference type="ARBA" id="ARBA00022448"/>
    </source>
</evidence>
<dbReference type="Pfam" id="PF00893">
    <property type="entry name" value="Multi_Drug_Res"/>
    <property type="match status" value="1"/>
</dbReference>
<evidence type="ECO:0000313" key="10">
    <source>
        <dbReference type="EMBL" id="MCE0744797.1"/>
    </source>
</evidence>
<protein>
    <submittedName>
        <fullName evidence="10">SMR family transporter</fullName>
    </submittedName>
</protein>
<keyword evidence="5 9" id="KW-1133">Transmembrane helix</keyword>
<dbReference type="InterPro" id="IPR037185">
    <property type="entry name" value="EmrE-like"/>
</dbReference>
<keyword evidence="3" id="KW-1003">Cell membrane</keyword>
<keyword evidence="11" id="KW-1185">Reference proteome</keyword>
<evidence type="ECO:0000256" key="9">
    <source>
        <dbReference type="SAM" id="Phobius"/>
    </source>
</evidence>
<gene>
    <name evidence="10" type="ORF">LWC05_12995</name>
</gene>
<comment type="similarity">
    <text evidence="7 8">Belongs to the drug/metabolite transporter (DMT) superfamily. Small multidrug resistance (SMR) (TC 2.A.7.1) family.</text>
</comment>
<evidence type="ECO:0000256" key="7">
    <source>
        <dbReference type="ARBA" id="ARBA00038032"/>
    </source>
</evidence>
<evidence type="ECO:0000256" key="4">
    <source>
        <dbReference type="ARBA" id="ARBA00022692"/>
    </source>
</evidence>
<accession>A0ABS8VUX7</accession>
<dbReference type="Proteomes" id="UP001521074">
    <property type="component" value="Unassembled WGS sequence"/>
</dbReference>
<keyword evidence="4 8" id="KW-0812">Transmembrane</keyword>